<evidence type="ECO:0000313" key="11">
    <source>
        <dbReference type="EMBL" id="KAK7515842.1"/>
    </source>
</evidence>
<feature type="transmembrane region" description="Helical" evidence="9">
    <location>
        <begin position="306"/>
        <end position="328"/>
    </location>
</feature>
<dbReference type="PRINTS" id="PR00171">
    <property type="entry name" value="SUGRTRNSPORT"/>
</dbReference>
<evidence type="ECO:0000256" key="7">
    <source>
        <dbReference type="RuleBase" id="RU003346"/>
    </source>
</evidence>
<dbReference type="InterPro" id="IPR020846">
    <property type="entry name" value="MFS_dom"/>
</dbReference>
<dbReference type="SUPFAM" id="SSF103473">
    <property type="entry name" value="MFS general substrate transporter"/>
    <property type="match status" value="1"/>
</dbReference>
<reference evidence="11 12" key="1">
    <citation type="submission" date="2024-04" db="EMBL/GenBank/DDBJ databases">
        <title>Phyllosticta paracitricarpa is synonymous to the EU quarantine fungus P. citricarpa based on phylogenomic analyses.</title>
        <authorList>
            <consortium name="Lawrence Berkeley National Laboratory"/>
            <person name="Van Ingen-Buijs V.A."/>
            <person name="Van Westerhoven A.C."/>
            <person name="Haridas S."/>
            <person name="Skiadas P."/>
            <person name="Martin F."/>
            <person name="Groenewald J.Z."/>
            <person name="Crous P.W."/>
            <person name="Seidl M.F."/>
        </authorList>
    </citation>
    <scope>NUCLEOTIDE SEQUENCE [LARGE SCALE GENOMIC DNA]</scope>
    <source>
        <strain evidence="11 12">CBS 123371</strain>
    </source>
</reference>
<evidence type="ECO:0000256" key="4">
    <source>
        <dbReference type="ARBA" id="ARBA00022692"/>
    </source>
</evidence>
<feature type="region of interest" description="Disordered" evidence="8">
    <location>
        <begin position="1"/>
        <end position="38"/>
    </location>
</feature>
<evidence type="ECO:0000256" key="2">
    <source>
        <dbReference type="ARBA" id="ARBA00010992"/>
    </source>
</evidence>
<evidence type="ECO:0000313" key="12">
    <source>
        <dbReference type="Proteomes" id="UP001363622"/>
    </source>
</evidence>
<evidence type="ECO:0000259" key="10">
    <source>
        <dbReference type="PROSITE" id="PS50850"/>
    </source>
</evidence>
<dbReference type="CDD" id="cd17356">
    <property type="entry name" value="MFS_HXT"/>
    <property type="match status" value="1"/>
</dbReference>
<keyword evidence="5 9" id="KW-1133">Transmembrane helix</keyword>
<dbReference type="InterPro" id="IPR003663">
    <property type="entry name" value="Sugar/inositol_transpt"/>
</dbReference>
<feature type="compositionally biased region" description="Basic and acidic residues" evidence="8">
    <location>
        <begin position="1"/>
        <end position="21"/>
    </location>
</feature>
<dbReference type="Proteomes" id="UP001363622">
    <property type="component" value="Unassembled WGS sequence"/>
</dbReference>
<comment type="subcellular location">
    <subcellularLocation>
        <location evidence="1">Membrane</location>
        <topology evidence="1">Multi-pass membrane protein</topology>
    </subcellularLocation>
</comment>
<feature type="transmembrane region" description="Helical" evidence="9">
    <location>
        <begin position="147"/>
        <end position="171"/>
    </location>
</feature>
<dbReference type="PROSITE" id="PS50850">
    <property type="entry name" value="MFS"/>
    <property type="match status" value="1"/>
</dbReference>
<dbReference type="PANTHER" id="PTHR48022:SF92">
    <property type="entry name" value="LOW AFFINITY GLUCOSE TRANSPORTER MSTE"/>
    <property type="match status" value="1"/>
</dbReference>
<dbReference type="PROSITE" id="PS00217">
    <property type="entry name" value="SUGAR_TRANSPORT_2"/>
    <property type="match status" value="1"/>
</dbReference>
<dbReference type="InterPro" id="IPR036259">
    <property type="entry name" value="MFS_trans_sf"/>
</dbReference>
<dbReference type="NCBIfam" id="TIGR00879">
    <property type="entry name" value="SP"/>
    <property type="match status" value="1"/>
</dbReference>
<evidence type="ECO:0000256" key="6">
    <source>
        <dbReference type="ARBA" id="ARBA00023136"/>
    </source>
</evidence>
<name>A0ABR1KJE5_9PEZI</name>
<feature type="region of interest" description="Disordered" evidence="8">
    <location>
        <begin position="538"/>
        <end position="576"/>
    </location>
</feature>
<dbReference type="InterPro" id="IPR005829">
    <property type="entry name" value="Sugar_transporter_CS"/>
</dbReference>
<evidence type="ECO:0000256" key="1">
    <source>
        <dbReference type="ARBA" id="ARBA00004141"/>
    </source>
</evidence>
<evidence type="ECO:0000256" key="8">
    <source>
        <dbReference type="SAM" id="MobiDB-lite"/>
    </source>
</evidence>
<dbReference type="Gene3D" id="1.20.1250.20">
    <property type="entry name" value="MFS general substrate transporter like domains"/>
    <property type="match status" value="1"/>
</dbReference>
<feature type="transmembrane region" description="Helical" evidence="9">
    <location>
        <begin position="214"/>
        <end position="237"/>
    </location>
</feature>
<feature type="transmembrane region" description="Helical" evidence="9">
    <location>
        <begin position="183"/>
        <end position="202"/>
    </location>
</feature>
<feature type="transmembrane region" description="Helical" evidence="9">
    <location>
        <begin position="373"/>
        <end position="392"/>
    </location>
</feature>
<feature type="compositionally biased region" description="Basic and acidic residues" evidence="8">
    <location>
        <begin position="558"/>
        <end position="576"/>
    </location>
</feature>
<dbReference type="Pfam" id="PF00083">
    <property type="entry name" value="Sugar_tr"/>
    <property type="match status" value="1"/>
</dbReference>
<evidence type="ECO:0000256" key="5">
    <source>
        <dbReference type="ARBA" id="ARBA00022989"/>
    </source>
</evidence>
<keyword evidence="12" id="KW-1185">Reference proteome</keyword>
<evidence type="ECO:0000256" key="9">
    <source>
        <dbReference type="SAM" id="Phobius"/>
    </source>
</evidence>
<feature type="transmembrane region" description="Helical" evidence="9">
    <location>
        <begin position="98"/>
        <end position="117"/>
    </location>
</feature>
<dbReference type="InterPro" id="IPR005828">
    <property type="entry name" value="MFS_sugar_transport-like"/>
</dbReference>
<feature type="transmembrane region" description="Helical" evidence="9">
    <location>
        <begin position="46"/>
        <end position="66"/>
    </location>
</feature>
<keyword evidence="4 9" id="KW-0812">Transmembrane</keyword>
<dbReference type="PANTHER" id="PTHR48022">
    <property type="entry name" value="PLASTIDIC GLUCOSE TRANSPORTER 4"/>
    <property type="match status" value="1"/>
</dbReference>
<feature type="domain" description="Major facilitator superfamily (MFS) profile" evidence="10">
    <location>
        <begin position="53"/>
        <end position="495"/>
    </location>
</feature>
<feature type="transmembrane region" description="Helical" evidence="9">
    <location>
        <begin position="442"/>
        <end position="464"/>
    </location>
</feature>
<dbReference type="PROSITE" id="PS00216">
    <property type="entry name" value="SUGAR_TRANSPORT_1"/>
    <property type="match status" value="1"/>
</dbReference>
<comment type="caution">
    <text evidence="11">The sequence shown here is derived from an EMBL/GenBank/DDBJ whole genome shotgun (WGS) entry which is preliminary data.</text>
</comment>
<dbReference type="EMBL" id="JBBPHU010000007">
    <property type="protein sequence ID" value="KAK7515842.1"/>
    <property type="molecule type" value="Genomic_DNA"/>
</dbReference>
<feature type="transmembrane region" description="Helical" evidence="9">
    <location>
        <begin position="404"/>
        <end position="430"/>
    </location>
</feature>
<comment type="similarity">
    <text evidence="2 7">Belongs to the major facilitator superfamily. Sugar transporter (TC 2.A.1.1) family.</text>
</comment>
<keyword evidence="3 7" id="KW-0813">Transport</keyword>
<proteinExistence type="inferred from homology"/>
<gene>
    <name evidence="11" type="ORF">IWZ03DRAFT_380617</name>
</gene>
<feature type="transmembrane region" description="Helical" evidence="9">
    <location>
        <begin position="470"/>
        <end position="491"/>
    </location>
</feature>
<feature type="transmembrane region" description="Helical" evidence="9">
    <location>
        <begin position="124"/>
        <end position="141"/>
    </location>
</feature>
<organism evidence="11 12">
    <name type="scientific">Phyllosticta citriasiana</name>
    <dbReference type="NCBI Taxonomy" id="595635"/>
    <lineage>
        <taxon>Eukaryota</taxon>
        <taxon>Fungi</taxon>
        <taxon>Dikarya</taxon>
        <taxon>Ascomycota</taxon>
        <taxon>Pezizomycotina</taxon>
        <taxon>Dothideomycetes</taxon>
        <taxon>Dothideomycetes incertae sedis</taxon>
        <taxon>Botryosphaeriales</taxon>
        <taxon>Phyllostictaceae</taxon>
        <taxon>Phyllosticta</taxon>
    </lineage>
</organism>
<evidence type="ECO:0000256" key="3">
    <source>
        <dbReference type="ARBA" id="ARBA00022448"/>
    </source>
</evidence>
<dbReference type="InterPro" id="IPR050360">
    <property type="entry name" value="MFS_Sugar_Transporters"/>
</dbReference>
<protein>
    <recommendedName>
        <fullName evidence="10">Major facilitator superfamily (MFS) profile domain-containing protein</fullName>
    </recommendedName>
</protein>
<feature type="transmembrane region" description="Helical" evidence="9">
    <location>
        <begin position="340"/>
        <end position="361"/>
    </location>
</feature>
<keyword evidence="6 9" id="KW-0472">Membrane</keyword>
<sequence>MGFFTKKEEASHDVDPEKHTSEATTPNDSPTRNASRDDATKGYGKVPAIAVLLGAIASVGGFMFGYESGQISGFMQETDFIARFGENGSFSNARQGTIVGLLCIGTLLGCLISAPMADRIGRKYSISFSAFFYIVGVIIEITSTDKWYQFAIGRLVAGFGIGSLSTCVPMYQSESTPRRIRGAVVSSYQLFITLGIWTAYMINYGTHKDYSNSAQWRIPNGLSCLWAILLGTSILFMPESPRWAYRMGRVDEARRQMARLNGCDPDAPLVNQEIEDIEEKLQAERAGGHHPWYEIFTGPRMLYRTLLGMVLQAGQQLTGANFFFYYGTTIFAETGLKDSFVTSIILGTVNVVATIAGLWIVENCGRRKSLMAGAAWAVMCFLIYSFVGHFILTEGDGSNKQAAGAVMIVFSCLFICAFATTWGPLVWAIVGELYPARYRAICMALATASNWLWNFLISFFSPYITDAIDYLYGLVFGGCCLALFFIVYFFLIESKDRSLEEIDTMYVLHVNPITSAKWDSSSLKQDGAPNTDNLYLNAGGRGIQKDPEAAGGVRGRSIHQEEALPEPKDIEQSGSA</sequence>
<feature type="compositionally biased region" description="Polar residues" evidence="8">
    <location>
        <begin position="22"/>
        <end position="33"/>
    </location>
</feature>
<accession>A0ABR1KJE5</accession>